<accession>A0ABQ0GAA8</accession>
<gene>
    <name evidence="1" type="ORF">MFIFM68171_04889</name>
</gene>
<reference evidence="1 2" key="1">
    <citation type="submission" date="2024-09" db="EMBL/GenBank/DDBJ databases">
        <title>Itraconazole resistance in Madurella fahalii resulting from another homologue of gene encoding cytochrome P450 14-alpha sterol demethylase (CYP51).</title>
        <authorList>
            <person name="Yoshioka I."/>
            <person name="Fahal A.H."/>
            <person name="Kaneko S."/>
            <person name="Yaguchi T."/>
        </authorList>
    </citation>
    <scope>NUCLEOTIDE SEQUENCE [LARGE SCALE GENOMIC DNA]</scope>
    <source>
        <strain evidence="1 2">IFM 68171</strain>
    </source>
</reference>
<protein>
    <submittedName>
        <fullName evidence="1">Uncharacterized protein</fullName>
    </submittedName>
</protein>
<comment type="caution">
    <text evidence="1">The sequence shown here is derived from an EMBL/GenBank/DDBJ whole genome shotgun (WGS) entry which is preliminary data.</text>
</comment>
<dbReference type="GeneID" id="98175632"/>
<organism evidence="1 2">
    <name type="scientific">Madurella fahalii</name>
    <dbReference type="NCBI Taxonomy" id="1157608"/>
    <lineage>
        <taxon>Eukaryota</taxon>
        <taxon>Fungi</taxon>
        <taxon>Dikarya</taxon>
        <taxon>Ascomycota</taxon>
        <taxon>Pezizomycotina</taxon>
        <taxon>Sordariomycetes</taxon>
        <taxon>Sordariomycetidae</taxon>
        <taxon>Sordariales</taxon>
        <taxon>Sordariales incertae sedis</taxon>
        <taxon>Madurella</taxon>
    </lineage>
</organism>
<dbReference type="PANTHER" id="PTHR35186">
    <property type="entry name" value="ANK_REP_REGION DOMAIN-CONTAINING PROTEIN"/>
    <property type="match status" value="1"/>
</dbReference>
<proteinExistence type="predicted"/>
<dbReference type="Proteomes" id="UP001628179">
    <property type="component" value="Unassembled WGS sequence"/>
</dbReference>
<sequence length="191" mass="21809">MRTRGGGGDWEPDYTSFTLWFKDTDHLGTAIWNVAEVKVREDQWQHFTEEDCYILAITLAASFLQLYTTPWIGDRWSERIFSSARRCPKITNVTSTRIDVQHPFVTKTYRKVVGTTFTITLPSGTTIYSAAAGAFGSSTRDDSVNLLTLAKILMEIRSNHRIEDSRRSEDLGPHSLPNEATDLQMLKRWMV</sequence>
<name>A0ABQ0GAA8_9PEZI</name>
<dbReference type="PANTHER" id="PTHR35186:SF4">
    <property type="entry name" value="PRION-INHIBITION AND PROPAGATION HELO DOMAIN-CONTAINING PROTEIN"/>
    <property type="match status" value="1"/>
</dbReference>
<evidence type="ECO:0000313" key="2">
    <source>
        <dbReference type="Proteomes" id="UP001628179"/>
    </source>
</evidence>
<evidence type="ECO:0000313" key="1">
    <source>
        <dbReference type="EMBL" id="GAB1314679.1"/>
    </source>
</evidence>
<dbReference type="EMBL" id="BAAFSV010000002">
    <property type="protein sequence ID" value="GAB1314679.1"/>
    <property type="molecule type" value="Genomic_DNA"/>
</dbReference>
<dbReference type="RefSeq" id="XP_070916410.1">
    <property type="nucleotide sequence ID" value="XM_071060309.1"/>
</dbReference>
<keyword evidence="2" id="KW-1185">Reference proteome</keyword>